<evidence type="ECO:0000259" key="3">
    <source>
        <dbReference type="PROSITE" id="PS51832"/>
    </source>
</evidence>
<dbReference type="AlphaFoldDB" id="A0A3B1DTI2"/>
<accession>A0A3B1DTI2</accession>
<feature type="domain" description="HD-GYP" evidence="3">
    <location>
        <begin position="186"/>
        <end position="405"/>
    </location>
</feature>
<dbReference type="InterPro" id="IPR011006">
    <property type="entry name" value="CheY-like_superfamily"/>
</dbReference>
<evidence type="ECO:0000313" key="4">
    <source>
        <dbReference type="EMBL" id="VAX42211.1"/>
    </source>
</evidence>
<protein>
    <submittedName>
        <fullName evidence="4">Response regulator</fullName>
    </submittedName>
</protein>
<evidence type="ECO:0000256" key="1">
    <source>
        <dbReference type="SAM" id="MobiDB-lite"/>
    </source>
</evidence>
<dbReference type="SMART" id="SM00471">
    <property type="entry name" value="HDc"/>
    <property type="match status" value="1"/>
</dbReference>
<dbReference type="SUPFAM" id="SSF52172">
    <property type="entry name" value="CheY-like"/>
    <property type="match status" value="1"/>
</dbReference>
<reference evidence="4" key="1">
    <citation type="submission" date="2018-06" db="EMBL/GenBank/DDBJ databases">
        <authorList>
            <person name="Zhirakovskaya E."/>
        </authorList>
    </citation>
    <scope>NUCLEOTIDE SEQUENCE</scope>
</reference>
<dbReference type="SMART" id="SM00448">
    <property type="entry name" value="REC"/>
    <property type="match status" value="1"/>
</dbReference>
<dbReference type="InterPro" id="IPR001789">
    <property type="entry name" value="Sig_transdc_resp-reg_receiver"/>
</dbReference>
<dbReference type="SUPFAM" id="SSF109604">
    <property type="entry name" value="HD-domain/PDEase-like"/>
    <property type="match status" value="1"/>
</dbReference>
<feature type="domain" description="Response regulatory" evidence="2">
    <location>
        <begin position="42"/>
        <end position="159"/>
    </location>
</feature>
<dbReference type="CDD" id="cd00077">
    <property type="entry name" value="HDc"/>
    <property type="match status" value="1"/>
</dbReference>
<dbReference type="EMBL" id="UOGK01000660">
    <property type="protein sequence ID" value="VAX42211.1"/>
    <property type="molecule type" value="Genomic_DNA"/>
</dbReference>
<dbReference type="Pfam" id="PF00072">
    <property type="entry name" value="Response_reg"/>
    <property type="match status" value="1"/>
</dbReference>
<sequence length="406" mass="45723">MSSHTTTTTHPTTNDSTLDSAILSGSSVAPEETPEQVITNRKVCIVDDEPINIRVTQKHLERCGYSEFVTTTNPREACHLIYQEQPGVVLLDLMMPEVSGLDILRVLRMDDRTNQLPVLILTASTDSASKRTALELGATDFLMKPIDFDELIPRVRNALLIKAHNDDLRQYATKLVDEVRQRTHDLAQSRLDLVHRLARAAEYRDNETGRHVIRVGRYVEVIARAVGLDEETIELMRHAAPLHDVGKIAIPDAILLSPNKLTPEEYEHMKLHSSLGKKIFEQISEDEWKKFRQHPDAGNAILGGSDCPLLRMASRIAISHHEKWDGSGYPLALAGEDIPLEGRITAVADVFDALSSKRAYKDAYPMNRCMEIMEEGRGKHFDPEVLDAFFSQREKIIEIQIEHADT</sequence>
<evidence type="ECO:0000259" key="2">
    <source>
        <dbReference type="PROSITE" id="PS50110"/>
    </source>
</evidence>
<dbReference type="InterPro" id="IPR037522">
    <property type="entry name" value="HD_GYP_dom"/>
</dbReference>
<dbReference type="Gene3D" id="1.10.3210.10">
    <property type="entry name" value="Hypothetical protein af1432"/>
    <property type="match status" value="2"/>
</dbReference>
<dbReference type="InterPro" id="IPR052020">
    <property type="entry name" value="Cyclic_di-GMP/3'3'-cGAMP_PDE"/>
</dbReference>
<dbReference type="Pfam" id="PF13487">
    <property type="entry name" value="HD_5"/>
    <property type="match status" value="1"/>
</dbReference>
<organism evidence="4">
    <name type="scientific">hydrothermal vent metagenome</name>
    <dbReference type="NCBI Taxonomy" id="652676"/>
    <lineage>
        <taxon>unclassified sequences</taxon>
        <taxon>metagenomes</taxon>
        <taxon>ecological metagenomes</taxon>
    </lineage>
</organism>
<feature type="region of interest" description="Disordered" evidence="1">
    <location>
        <begin position="1"/>
        <end position="20"/>
    </location>
</feature>
<gene>
    <name evidence="4" type="ORF">MNBD_PLANCTO03-824</name>
</gene>
<dbReference type="GO" id="GO:0000160">
    <property type="term" value="P:phosphorelay signal transduction system"/>
    <property type="evidence" value="ECO:0007669"/>
    <property type="project" value="InterPro"/>
</dbReference>
<proteinExistence type="predicted"/>
<dbReference type="Gene3D" id="3.40.50.2300">
    <property type="match status" value="1"/>
</dbReference>
<dbReference type="PANTHER" id="PTHR45228">
    <property type="entry name" value="CYCLIC DI-GMP PHOSPHODIESTERASE TM_0186-RELATED"/>
    <property type="match status" value="1"/>
</dbReference>
<dbReference type="PROSITE" id="PS50110">
    <property type="entry name" value="RESPONSE_REGULATORY"/>
    <property type="match status" value="1"/>
</dbReference>
<dbReference type="InterPro" id="IPR003607">
    <property type="entry name" value="HD/PDEase_dom"/>
</dbReference>
<dbReference type="PANTHER" id="PTHR45228:SF1">
    <property type="entry name" value="CYCLIC DI-GMP PHOSPHODIESTERASE TM_0186"/>
    <property type="match status" value="1"/>
</dbReference>
<name>A0A3B1DTI2_9ZZZZ</name>
<dbReference type="PROSITE" id="PS51832">
    <property type="entry name" value="HD_GYP"/>
    <property type="match status" value="1"/>
</dbReference>
<feature type="compositionally biased region" description="Low complexity" evidence="1">
    <location>
        <begin position="1"/>
        <end position="13"/>
    </location>
</feature>